<name>A0A1D3CW65_9EIME</name>
<feature type="compositionally biased region" description="Polar residues" evidence="1">
    <location>
        <begin position="26"/>
        <end position="35"/>
    </location>
</feature>
<keyword evidence="2" id="KW-0812">Transmembrane</keyword>
<evidence type="ECO:0000313" key="4">
    <source>
        <dbReference type="Proteomes" id="UP000095192"/>
    </source>
</evidence>
<dbReference type="Proteomes" id="UP000095192">
    <property type="component" value="Unassembled WGS sequence"/>
</dbReference>
<evidence type="ECO:0000313" key="3">
    <source>
        <dbReference type="EMBL" id="OEH75447.1"/>
    </source>
</evidence>
<feature type="region of interest" description="Disordered" evidence="1">
    <location>
        <begin position="350"/>
        <end position="370"/>
    </location>
</feature>
<dbReference type="EMBL" id="JROU02001719">
    <property type="protein sequence ID" value="OEH75447.1"/>
    <property type="molecule type" value="Genomic_DNA"/>
</dbReference>
<comment type="caution">
    <text evidence="3">The sequence shown here is derived from an EMBL/GenBank/DDBJ whole genome shotgun (WGS) entry which is preliminary data.</text>
</comment>
<dbReference type="VEuPathDB" id="ToxoDB:LOC34620438"/>
<gene>
    <name evidence="3" type="ORF">cyc_03806</name>
</gene>
<keyword evidence="2" id="KW-1133">Transmembrane helix</keyword>
<organism evidence="3 4">
    <name type="scientific">Cyclospora cayetanensis</name>
    <dbReference type="NCBI Taxonomy" id="88456"/>
    <lineage>
        <taxon>Eukaryota</taxon>
        <taxon>Sar</taxon>
        <taxon>Alveolata</taxon>
        <taxon>Apicomplexa</taxon>
        <taxon>Conoidasida</taxon>
        <taxon>Coccidia</taxon>
        <taxon>Eucoccidiorida</taxon>
        <taxon>Eimeriorina</taxon>
        <taxon>Eimeriidae</taxon>
        <taxon>Cyclospora</taxon>
    </lineage>
</organism>
<feature type="region of interest" description="Disordered" evidence="1">
    <location>
        <begin position="209"/>
        <end position="229"/>
    </location>
</feature>
<dbReference type="InParanoid" id="A0A1D3CW65"/>
<sequence length="370" mass="40388">MKAGTSVNPVGAPRGLVKETCGGSQGPTHSQSPQQDEAYGESPTQTLCPHCSKAITTTDAVHECPHCRNLVYRRSRVACPFPGRDGVLTLRCGSCAVVLTRRYFICFSALFAVILLCHLFRGGLFDSTLQYLTKGESTSLSWQEFVSLCGHRSQLGNPLQAAANFRESFALRTVQWEGLVKQVKEGFFAASPAFLFLAMNPTLSTAAARKEEAPLLPESEETDNEDPHSLLSELEALRKEEEGMKGDGADLALAFDRTLAAEVVKLSPGDKVRFEATLHELGRRGALDFSGVTSEEGSRDSRSLIGIASSQFAYGGYRGRWCRHADGFWGPLWRPPPAFTDTRPGNRCDSLANDWRRGRGAGREGVARGR</sequence>
<proteinExistence type="predicted"/>
<feature type="compositionally biased region" description="Basic and acidic residues" evidence="1">
    <location>
        <begin position="354"/>
        <end position="370"/>
    </location>
</feature>
<evidence type="ECO:0000256" key="1">
    <source>
        <dbReference type="SAM" id="MobiDB-lite"/>
    </source>
</evidence>
<feature type="region of interest" description="Disordered" evidence="1">
    <location>
        <begin position="1"/>
        <end position="41"/>
    </location>
</feature>
<protein>
    <submittedName>
        <fullName evidence="3">Uncharacterized protein</fullName>
    </submittedName>
</protein>
<dbReference type="VEuPathDB" id="ToxoDB:cyc_03806"/>
<evidence type="ECO:0000256" key="2">
    <source>
        <dbReference type="SAM" id="Phobius"/>
    </source>
</evidence>
<feature type="transmembrane region" description="Helical" evidence="2">
    <location>
        <begin position="103"/>
        <end position="124"/>
    </location>
</feature>
<accession>A0A1D3CW65</accession>
<dbReference type="AlphaFoldDB" id="A0A1D3CW65"/>
<keyword evidence="4" id="KW-1185">Reference proteome</keyword>
<keyword evidence="2" id="KW-0472">Membrane</keyword>
<reference evidence="3 4" key="1">
    <citation type="journal article" date="2016" name="BMC Genomics">
        <title>Comparative genomics reveals Cyclospora cayetanensis possesses coccidia-like metabolism and invasion components but unique surface antigens.</title>
        <authorList>
            <person name="Liu S."/>
            <person name="Wang L."/>
            <person name="Zheng H."/>
            <person name="Xu Z."/>
            <person name="Roellig D.M."/>
            <person name="Li N."/>
            <person name="Frace M.A."/>
            <person name="Tang K."/>
            <person name="Arrowood M.J."/>
            <person name="Moss D.M."/>
            <person name="Zhang L."/>
            <person name="Feng Y."/>
            <person name="Xiao L."/>
        </authorList>
    </citation>
    <scope>NUCLEOTIDE SEQUENCE [LARGE SCALE GENOMIC DNA]</scope>
    <source>
        <strain evidence="3 4">CHN_HEN01</strain>
    </source>
</reference>